<proteinExistence type="predicted"/>
<sequence length="483" mass="55092">MKHKRLWGLFSIAVFMVLMHLILYGVIRDLFGGGQTTMFPAAMWTMVAYHAFRGNPAFIEGLGFGMAAIQAALAVFVHNSASQLSIQPGFSPEELLLNALITVPLWLGVALRARYLKMSLPSSAASGEDAKQKDDPAYKYIPLNQRMEMPQHEEPAKKVIPAAVDRSQDARISSRQVSNANATAPKASEREATVGANPGDHVEAQPSQSDRPIARADQTENADEVPTKEVEAVSDQPTKDDEINLGGFPKAQMATKYRPDVLEAWTKAQALPVRFQRRFLESLERDPRSDAQKTGVSLEEDFKKEQRPYDDEAANDALEEVRTISRSAELEFQKVYETLGDAVPLSEIIGRIEETYGLTARTIAFEAQRKLEEQERQRALEAERQRKLEAERQRKLEEERQRKLEEQRQRRLEEEQQRWLEEEPQRALEAERQRKLKEQRPQKLKDKELQRRLEVQRQLKQERIFVAVGLVIMVLLIGLMQAN</sequence>
<feature type="transmembrane region" description="Helical" evidence="3">
    <location>
        <begin position="33"/>
        <end position="52"/>
    </location>
</feature>
<keyword evidence="5" id="KW-1185">Reference proteome</keyword>
<feature type="transmembrane region" description="Helical" evidence="3">
    <location>
        <begin position="95"/>
        <end position="113"/>
    </location>
</feature>
<evidence type="ECO:0000313" key="4">
    <source>
        <dbReference type="EMBL" id="SDZ58588.1"/>
    </source>
</evidence>
<name>A0A1H3U882_9RHOB</name>
<reference evidence="5" key="1">
    <citation type="submission" date="2016-10" db="EMBL/GenBank/DDBJ databases">
        <authorList>
            <person name="Varghese N."/>
            <person name="Submissions S."/>
        </authorList>
    </citation>
    <scope>NUCLEOTIDE SEQUENCE [LARGE SCALE GENOMIC DNA]</scope>
    <source>
        <strain evidence="5">DSM 100420</strain>
    </source>
</reference>
<feature type="compositionally biased region" description="Basic and acidic residues" evidence="2">
    <location>
        <begin position="300"/>
        <end position="310"/>
    </location>
</feature>
<evidence type="ECO:0000313" key="5">
    <source>
        <dbReference type="Proteomes" id="UP000198914"/>
    </source>
</evidence>
<feature type="transmembrane region" description="Helical" evidence="3">
    <location>
        <begin position="57"/>
        <end position="75"/>
    </location>
</feature>
<gene>
    <name evidence="4" type="ORF">SAMN05444004_12536</name>
</gene>
<dbReference type="STRING" id="1244108.SAMN05444004_12536"/>
<feature type="compositionally biased region" description="Basic and acidic residues" evidence="2">
    <location>
        <begin position="225"/>
        <end position="242"/>
    </location>
</feature>
<dbReference type="EMBL" id="FNPX01000025">
    <property type="protein sequence ID" value="SDZ58588.1"/>
    <property type="molecule type" value="Genomic_DNA"/>
</dbReference>
<feature type="transmembrane region" description="Helical" evidence="3">
    <location>
        <begin position="464"/>
        <end position="482"/>
    </location>
</feature>
<feature type="transmembrane region" description="Helical" evidence="3">
    <location>
        <begin position="7"/>
        <end position="27"/>
    </location>
</feature>
<dbReference type="OrthoDB" id="9812349at2"/>
<dbReference type="RefSeq" id="WP_092647822.1">
    <property type="nucleotide sequence ID" value="NZ_FNPX01000025.1"/>
</dbReference>
<dbReference type="Proteomes" id="UP000198914">
    <property type="component" value="Unassembled WGS sequence"/>
</dbReference>
<keyword evidence="1" id="KW-0175">Coiled coil</keyword>
<keyword evidence="3" id="KW-1133">Transmembrane helix</keyword>
<keyword evidence="3" id="KW-0812">Transmembrane</keyword>
<protein>
    <submittedName>
        <fullName evidence="4">Uncharacterized protein</fullName>
    </submittedName>
</protein>
<feature type="compositionally biased region" description="Polar residues" evidence="2">
    <location>
        <begin position="170"/>
        <end position="182"/>
    </location>
</feature>
<evidence type="ECO:0000256" key="1">
    <source>
        <dbReference type="SAM" id="Coils"/>
    </source>
</evidence>
<evidence type="ECO:0000256" key="3">
    <source>
        <dbReference type="SAM" id="Phobius"/>
    </source>
</evidence>
<dbReference type="AlphaFoldDB" id="A0A1H3U882"/>
<accession>A0A1H3U882</accession>
<feature type="region of interest" description="Disordered" evidence="2">
    <location>
        <begin position="164"/>
        <end position="246"/>
    </location>
</feature>
<evidence type="ECO:0000256" key="2">
    <source>
        <dbReference type="SAM" id="MobiDB-lite"/>
    </source>
</evidence>
<feature type="region of interest" description="Disordered" evidence="2">
    <location>
        <begin position="284"/>
        <end position="312"/>
    </location>
</feature>
<keyword evidence="3" id="KW-0472">Membrane</keyword>
<organism evidence="4 5">
    <name type="scientific">Jannaschia faecimaris</name>
    <dbReference type="NCBI Taxonomy" id="1244108"/>
    <lineage>
        <taxon>Bacteria</taxon>
        <taxon>Pseudomonadati</taxon>
        <taxon>Pseudomonadota</taxon>
        <taxon>Alphaproteobacteria</taxon>
        <taxon>Rhodobacterales</taxon>
        <taxon>Roseobacteraceae</taxon>
        <taxon>Jannaschia</taxon>
    </lineage>
</organism>
<feature type="coiled-coil region" evidence="1">
    <location>
        <begin position="364"/>
        <end position="422"/>
    </location>
</feature>